<gene>
    <name evidence="1" type="ORF">ALC57_00087</name>
</gene>
<protein>
    <submittedName>
        <fullName evidence="1">Uncharacterized protein</fullName>
    </submittedName>
</protein>
<keyword evidence="2" id="KW-1185">Reference proteome</keyword>
<comment type="caution">
    <text evidence="1">The sequence shown here is derived from an EMBL/GenBank/DDBJ whole genome shotgun (WGS) entry which is preliminary data.</text>
</comment>
<reference evidence="1 2" key="1">
    <citation type="submission" date="2015-09" db="EMBL/GenBank/DDBJ databases">
        <title>Trachymyrmex cornetzi WGS genome.</title>
        <authorList>
            <person name="Nygaard S."/>
            <person name="Hu H."/>
            <person name="Boomsma J."/>
            <person name="Zhang G."/>
        </authorList>
    </citation>
    <scope>NUCLEOTIDE SEQUENCE [LARGE SCALE GENOMIC DNA]</scope>
    <source>
        <strain evidence="1">Tcor2-1</strain>
        <tissue evidence="1">Whole body</tissue>
    </source>
</reference>
<evidence type="ECO:0000313" key="1">
    <source>
        <dbReference type="EMBL" id="KYN50450.1"/>
    </source>
</evidence>
<sequence>MILVADIDAVGMHLVRKHDINYIDALSGRFCSANVHYISVQHVPTLHTLKNYCEQYCERDMENIWEDWDVDDVQYVLGNPRKRDINDVRISPVRFLRDRELGVRGEKYGIVITEPVSDWSLLARQKVYRRLQEKYMENHERMERKLLEQCGQVATLVECFAWLQRCDECIKRQSYSVMTSVSPLDTDNPWWRGSRDSRVQRHNWSDVLCTLVASTRVASTRVATKDLSSDKRSTPRLKAVY</sequence>
<organism evidence="1 2">
    <name type="scientific">Trachymyrmex cornetzi</name>
    <dbReference type="NCBI Taxonomy" id="471704"/>
    <lineage>
        <taxon>Eukaryota</taxon>
        <taxon>Metazoa</taxon>
        <taxon>Ecdysozoa</taxon>
        <taxon>Arthropoda</taxon>
        <taxon>Hexapoda</taxon>
        <taxon>Insecta</taxon>
        <taxon>Pterygota</taxon>
        <taxon>Neoptera</taxon>
        <taxon>Endopterygota</taxon>
        <taxon>Hymenoptera</taxon>
        <taxon>Apocrita</taxon>
        <taxon>Aculeata</taxon>
        <taxon>Formicoidea</taxon>
        <taxon>Formicidae</taxon>
        <taxon>Myrmicinae</taxon>
        <taxon>Trachymyrmex</taxon>
    </lineage>
</organism>
<accession>A0A151K2U5</accession>
<dbReference type="Proteomes" id="UP000078492">
    <property type="component" value="Unassembled WGS sequence"/>
</dbReference>
<dbReference type="AlphaFoldDB" id="A0A151K2U5"/>
<evidence type="ECO:0000313" key="2">
    <source>
        <dbReference type="Proteomes" id="UP000078492"/>
    </source>
</evidence>
<name>A0A151K2U5_9HYME</name>
<dbReference type="EMBL" id="LKEY01014461">
    <property type="protein sequence ID" value="KYN50450.1"/>
    <property type="molecule type" value="Genomic_DNA"/>
</dbReference>
<proteinExistence type="predicted"/>